<dbReference type="PANTHER" id="PTHR30146">
    <property type="entry name" value="LACI-RELATED TRANSCRIPTIONAL REPRESSOR"/>
    <property type="match status" value="1"/>
</dbReference>
<name>A0ABU1AT23_9BACT</name>
<keyword evidence="2 5" id="KW-0238">DNA-binding</keyword>
<dbReference type="EMBL" id="JARXHW010000012">
    <property type="protein sequence ID" value="MDQ8207313.1"/>
    <property type="molecule type" value="Genomic_DNA"/>
</dbReference>
<gene>
    <name evidence="5" type="ORF">QEH52_07325</name>
</gene>
<sequence>MRVTQRTLAAKLGISANAVSLALRNHPSISEATRARVKAMAEEMGYRPNPLVAALTADRNNGRRSDVTTLAYLTTCHHLRSDIKSIRQLFYKGAFERAEACGFALQEFCLAEADFNEAILQRILLSRGIQGVLIAPPSDPNLSIQMDWEYFAVAALGHNLAHPRVHHAAAAAYQDTFNMLSELKAMGYQRPAAILGRRNERNQHSQRWAIFEHLSRQLWGLSQPYVFVCDDALTERTQVEAWLRDVQPDVVISSYHQFKASVATVLGEVPADVGYVAIENSASEEDARIDFVPETVGAVGIDLVTAQLYRNERGIPSVAKAVQVESPFVRGSSLRVLTP</sequence>
<keyword evidence="1" id="KW-0805">Transcription regulation</keyword>
<dbReference type="SUPFAM" id="SSF47413">
    <property type="entry name" value="lambda repressor-like DNA-binding domains"/>
    <property type="match status" value="1"/>
</dbReference>
<dbReference type="PROSITE" id="PS50932">
    <property type="entry name" value="HTH_LACI_2"/>
    <property type="match status" value="1"/>
</dbReference>
<dbReference type="CDD" id="cd01392">
    <property type="entry name" value="HTH_LacI"/>
    <property type="match status" value="1"/>
</dbReference>
<evidence type="ECO:0000313" key="5">
    <source>
        <dbReference type="EMBL" id="MDQ8207313.1"/>
    </source>
</evidence>
<reference evidence="5 6" key="1">
    <citation type="submission" date="2023-04" db="EMBL/GenBank/DDBJ databases">
        <title>A novel bacteria isolated from coastal sediment.</title>
        <authorList>
            <person name="Liu X.-J."/>
            <person name="Du Z.-J."/>
        </authorList>
    </citation>
    <scope>NUCLEOTIDE SEQUENCE [LARGE SCALE GENOMIC DNA]</scope>
    <source>
        <strain evidence="5 6">SDUM461003</strain>
    </source>
</reference>
<evidence type="ECO:0000256" key="3">
    <source>
        <dbReference type="ARBA" id="ARBA00023163"/>
    </source>
</evidence>
<keyword evidence="6" id="KW-1185">Reference proteome</keyword>
<keyword evidence="3" id="KW-0804">Transcription</keyword>
<evidence type="ECO:0000259" key="4">
    <source>
        <dbReference type="PROSITE" id="PS50932"/>
    </source>
</evidence>
<evidence type="ECO:0000256" key="1">
    <source>
        <dbReference type="ARBA" id="ARBA00023015"/>
    </source>
</evidence>
<dbReference type="InterPro" id="IPR000843">
    <property type="entry name" value="HTH_LacI"/>
</dbReference>
<protein>
    <submittedName>
        <fullName evidence="5">LacI family DNA-binding transcriptional regulator</fullName>
    </submittedName>
</protein>
<dbReference type="PANTHER" id="PTHR30146:SF148">
    <property type="entry name" value="HTH-TYPE TRANSCRIPTIONAL REPRESSOR PURR-RELATED"/>
    <property type="match status" value="1"/>
</dbReference>
<dbReference type="RefSeq" id="WP_308949447.1">
    <property type="nucleotide sequence ID" value="NZ_JARXHW010000012.1"/>
</dbReference>
<dbReference type="Proteomes" id="UP001225316">
    <property type="component" value="Unassembled WGS sequence"/>
</dbReference>
<evidence type="ECO:0000313" key="6">
    <source>
        <dbReference type="Proteomes" id="UP001225316"/>
    </source>
</evidence>
<proteinExistence type="predicted"/>
<evidence type="ECO:0000256" key="2">
    <source>
        <dbReference type="ARBA" id="ARBA00023125"/>
    </source>
</evidence>
<dbReference type="InterPro" id="IPR010982">
    <property type="entry name" value="Lambda_DNA-bd_dom_sf"/>
</dbReference>
<dbReference type="Gene3D" id="1.10.260.40">
    <property type="entry name" value="lambda repressor-like DNA-binding domains"/>
    <property type="match status" value="1"/>
</dbReference>
<organism evidence="5 6">
    <name type="scientific">Thalassobacterium maritimum</name>
    <dbReference type="NCBI Taxonomy" id="3041265"/>
    <lineage>
        <taxon>Bacteria</taxon>
        <taxon>Pseudomonadati</taxon>
        <taxon>Verrucomicrobiota</taxon>
        <taxon>Opitutia</taxon>
        <taxon>Puniceicoccales</taxon>
        <taxon>Coraliomargaritaceae</taxon>
        <taxon>Thalassobacterium</taxon>
    </lineage>
</organism>
<accession>A0ABU1AT23</accession>
<feature type="domain" description="HTH lacI-type" evidence="4">
    <location>
        <begin position="3"/>
        <end position="57"/>
    </location>
</feature>
<dbReference type="Gene3D" id="3.40.50.2300">
    <property type="match status" value="2"/>
</dbReference>
<dbReference type="GO" id="GO:0003677">
    <property type="term" value="F:DNA binding"/>
    <property type="evidence" value="ECO:0007669"/>
    <property type="project" value="UniProtKB-KW"/>
</dbReference>
<comment type="caution">
    <text evidence="5">The sequence shown here is derived from an EMBL/GenBank/DDBJ whole genome shotgun (WGS) entry which is preliminary data.</text>
</comment>
<dbReference type="Pfam" id="PF00356">
    <property type="entry name" value="LacI"/>
    <property type="match status" value="1"/>
</dbReference>
<dbReference type="SMART" id="SM00354">
    <property type="entry name" value="HTH_LACI"/>
    <property type="match status" value="1"/>
</dbReference>